<dbReference type="Proteomes" id="UP001552299">
    <property type="component" value="Unassembled WGS sequence"/>
</dbReference>
<name>A0ABD0UKZ7_DENTH</name>
<comment type="caution">
    <text evidence="1">The sequence shown here is derived from an EMBL/GenBank/DDBJ whole genome shotgun (WGS) entry which is preliminary data.</text>
</comment>
<gene>
    <name evidence="1" type="ORF">M5K25_019175</name>
</gene>
<keyword evidence="2" id="KW-1185">Reference proteome</keyword>
<protein>
    <submittedName>
        <fullName evidence="1">Uncharacterized protein</fullName>
    </submittedName>
</protein>
<accession>A0ABD0UKZ7</accession>
<sequence>MIQERSTQLRESLMLCTDESFEAQAKFNEICQYVMHFRKEDEDCLLWHIHDEVMKIKLYRAGDDLRDVRVKIFTAETQCIPVRIVEEADRRCCVRKGVFEWSRVEENIGSYSQLVRAISRYGMAYLIACNKPPKAKVYNTKGNDYRRYYRIAKNHNHDKHVAWNSSSITKVSRSPSFLYFSFSFTQIFLLKMEYDQRDQTVVKADTAAIGIIKCKETIKSLSFSNASNIVTVTIGIAMSCETY</sequence>
<evidence type="ECO:0000313" key="2">
    <source>
        <dbReference type="Proteomes" id="UP001552299"/>
    </source>
</evidence>
<reference evidence="1 2" key="1">
    <citation type="journal article" date="2024" name="Plant Biotechnol. J.">
        <title>Dendrobium thyrsiflorum genome and its molecular insights into genes involved in important horticultural traits.</title>
        <authorList>
            <person name="Chen B."/>
            <person name="Wang J.Y."/>
            <person name="Zheng P.J."/>
            <person name="Li K.L."/>
            <person name="Liang Y.M."/>
            <person name="Chen X.F."/>
            <person name="Zhang C."/>
            <person name="Zhao X."/>
            <person name="He X."/>
            <person name="Zhang G.Q."/>
            <person name="Liu Z.J."/>
            <person name="Xu Q."/>
        </authorList>
    </citation>
    <scope>NUCLEOTIDE SEQUENCE [LARGE SCALE GENOMIC DNA]</scope>
    <source>
        <strain evidence="1">GZMU011</strain>
    </source>
</reference>
<dbReference type="AlphaFoldDB" id="A0ABD0UKZ7"/>
<proteinExistence type="predicted"/>
<organism evidence="1 2">
    <name type="scientific">Dendrobium thyrsiflorum</name>
    <name type="common">Pinecone-like raceme dendrobium</name>
    <name type="synonym">Orchid</name>
    <dbReference type="NCBI Taxonomy" id="117978"/>
    <lineage>
        <taxon>Eukaryota</taxon>
        <taxon>Viridiplantae</taxon>
        <taxon>Streptophyta</taxon>
        <taxon>Embryophyta</taxon>
        <taxon>Tracheophyta</taxon>
        <taxon>Spermatophyta</taxon>
        <taxon>Magnoliopsida</taxon>
        <taxon>Liliopsida</taxon>
        <taxon>Asparagales</taxon>
        <taxon>Orchidaceae</taxon>
        <taxon>Epidendroideae</taxon>
        <taxon>Malaxideae</taxon>
        <taxon>Dendrobiinae</taxon>
        <taxon>Dendrobium</taxon>
    </lineage>
</organism>
<evidence type="ECO:0000313" key="1">
    <source>
        <dbReference type="EMBL" id="KAL0911067.1"/>
    </source>
</evidence>
<dbReference type="EMBL" id="JANQDX010000015">
    <property type="protein sequence ID" value="KAL0911067.1"/>
    <property type="molecule type" value="Genomic_DNA"/>
</dbReference>